<name>A0ABR2L300_9EUKA</name>
<proteinExistence type="predicted"/>
<accession>A0ABR2L300</accession>
<sequence>MLTLNIDMFQLELKKKTVQNDDTIRISVTTLPDMNKQKISFEAQNLRKAHPSFAINVSEKTEKILIVFRKKSFSDADPIIGSTIISKGEFPINFEDSANTELKLIDLYEPLQHLSIKGSNRQIIGRFYLHFSLTYEISNINSGFNQVLANNSKEENSKIDLYFNGGNNNNITFIYNSYTVN</sequence>
<keyword evidence="2" id="KW-1185">Reference proteome</keyword>
<comment type="caution">
    <text evidence="1">The sequence shown here is derived from an EMBL/GenBank/DDBJ whole genome shotgun (WGS) entry which is preliminary data.</text>
</comment>
<evidence type="ECO:0000313" key="2">
    <source>
        <dbReference type="Proteomes" id="UP001470230"/>
    </source>
</evidence>
<dbReference type="EMBL" id="JAPFFF010000002">
    <property type="protein sequence ID" value="KAK8897694.1"/>
    <property type="molecule type" value="Genomic_DNA"/>
</dbReference>
<dbReference type="Proteomes" id="UP001470230">
    <property type="component" value="Unassembled WGS sequence"/>
</dbReference>
<organism evidence="1 2">
    <name type="scientific">Tritrichomonas musculus</name>
    <dbReference type="NCBI Taxonomy" id="1915356"/>
    <lineage>
        <taxon>Eukaryota</taxon>
        <taxon>Metamonada</taxon>
        <taxon>Parabasalia</taxon>
        <taxon>Tritrichomonadida</taxon>
        <taxon>Tritrichomonadidae</taxon>
        <taxon>Tritrichomonas</taxon>
    </lineage>
</organism>
<reference evidence="1 2" key="1">
    <citation type="submission" date="2024-04" db="EMBL/GenBank/DDBJ databases">
        <title>Tritrichomonas musculus Genome.</title>
        <authorList>
            <person name="Alves-Ferreira E."/>
            <person name="Grigg M."/>
            <person name="Lorenzi H."/>
            <person name="Galac M."/>
        </authorList>
    </citation>
    <scope>NUCLEOTIDE SEQUENCE [LARGE SCALE GENOMIC DNA]</scope>
    <source>
        <strain evidence="1 2">EAF2021</strain>
    </source>
</reference>
<evidence type="ECO:0000313" key="1">
    <source>
        <dbReference type="EMBL" id="KAK8897694.1"/>
    </source>
</evidence>
<protein>
    <submittedName>
        <fullName evidence="1">Uncharacterized protein</fullName>
    </submittedName>
</protein>
<gene>
    <name evidence="1" type="ORF">M9Y10_015659</name>
</gene>